<dbReference type="EMBL" id="LT899436">
    <property type="protein sequence ID" value="SNR15873.1"/>
    <property type="molecule type" value="Genomic_DNA"/>
</dbReference>
<organism evidence="1 2">
    <name type="scientific">Tenacibaculum jejuense</name>
    <dbReference type="NCBI Taxonomy" id="584609"/>
    <lineage>
        <taxon>Bacteria</taxon>
        <taxon>Pseudomonadati</taxon>
        <taxon>Bacteroidota</taxon>
        <taxon>Flavobacteriia</taxon>
        <taxon>Flavobacteriales</taxon>
        <taxon>Flavobacteriaceae</taxon>
        <taxon>Tenacibaculum</taxon>
    </lineage>
</organism>
<proteinExistence type="predicted"/>
<sequence length="141" mass="16692">MIFNTTYTNEDFLVHSRELLGKPFSLLNKVKLNGVGSGRFMIAEVSQKLKSDKVQFSELNYGNIEMRPKGILVHFTNRLERFSWCIPYYKLVIYNSSFFSIHAEGSFIKFFKNKNYSENKKFISKMIDYKNEYLNLDYYDG</sequence>
<gene>
    <name evidence="1" type="ORF">TJEJU_2181</name>
</gene>
<accession>A0A238U9I8</accession>
<name>A0A238U9I8_9FLAO</name>
<protein>
    <submittedName>
        <fullName evidence="1">Uncharacterized protein</fullName>
    </submittedName>
</protein>
<dbReference type="AlphaFoldDB" id="A0A238U9I8"/>
<evidence type="ECO:0000313" key="1">
    <source>
        <dbReference type="EMBL" id="SNR15873.1"/>
    </source>
</evidence>
<dbReference type="KEGG" id="tje:TJEJU_2181"/>
<evidence type="ECO:0000313" key="2">
    <source>
        <dbReference type="Proteomes" id="UP000215214"/>
    </source>
</evidence>
<dbReference type="Proteomes" id="UP000215214">
    <property type="component" value="Chromosome TJEJU"/>
</dbReference>
<reference evidence="1 2" key="1">
    <citation type="submission" date="2017-07" db="EMBL/GenBank/DDBJ databases">
        <authorList>
            <person name="Sun Z.S."/>
            <person name="Albrecht U."/>
            <person name="Echele G."/>
            <person name="Lee C.C."/>
        </authorList>
    </citation>
    <scope>NUCLEOTIDE SEQUENCE [LARGE SCALE GENOMIC DNA]</scope>
    <source>
        <strain evidence="2">type strain: KCTC 22618</strain>
    </source>
</reference>
<keyword evidence="2" id="KW-1185">Reference proteome</keyword>
<dbReference type="OrthoDB" id="1436588at2"/>
<dbReference type="RefSeq" id="WP_095071987.1">
    <property type="nucleotide sequence ID" value="NZ_LT899436.1"/>
</dbReference>